<dbReference type="EMBL" id="FMZP01000012">
    <property type="protein sequence ID" value="SDD09029.1"/>
    <property type="molecule type" value="Genomic_DNA"/>
</dbReference>
<organism evidence="5 6">
    <name type="scientific">Natrinema hispanicum</name>
    <dbReference type="NCBI Taxonomy" id="392421"/>
    <lineage>
        <taxon>Archaea</taxon>
        <taxon>Methanobacteriati</taxon>
        <taxon>Methanobacteriota</taxon>
        <taxon>Stenosarchaea group</taxon>
        <taxon>Halobacteria</taxon>
        <taxon>Halobacteriales</taxon>
        <taxon>Natrialbaceae</taxon>
        <taxon>Natrinema</taxon>
    </lineage>
</organism>
<gene>
    <name evidence="5" type="ORF">SAMN04488694_11264</name>
    <name evidence="4" type="ORF">SAMN05192552_101261</name>
</gene>
<keyword evidence="6" id="KW-1185">Reference proteome</keyword>
<dbReference type="AlphaFoldDB" id="A0A1I0H444"/>
<reference evidence="5" key="1">
    <citation type="submission" date="2016-10" db="EMBL/GenBank/DDBJ databases">
        <authorList>
            <person name="de Groot N.N."/>
        </authorList>
    </citation>
    <scope>NUCLEOTIDE SEQUENCE [LARGE SCALE GENOMIC DNA]</scope>
    <source>
        <strain evidence="5">CDM_6</strain>
    </source>
</reference>
<evidence type="ECO:0000259" key="3">
    <source>
        <dbReference type="Pfam" id="PF24422"/>
    </source>
</evidence>
<dbReference type="OrthoDB" id="342580at2157"/>
<evidence type="ECO:0000313" key="5">
    <source>
        <dbReference type="EMBL" id="SET77481.1"/>
    </source>
</evidence>
<feature type="domain" description="DUF7551" evidence="2">
    <location>
        <begin position="116"/>
        <end position="301"/>
    </location>
</feature>
<dbReference type="InterPro" id="IPR055974">
    <property type="entry name" value="DUF7552"/>
</dbReference>
<name>A0A1I0H444_9EURY</name>
<feature type="region of interest" description="Disordered" evidence="1">
    <location>
        <begin position="81"/>
        <end position="114"/>
    </location>
</feature>
<feature type="compositionally biased region" description="Basic and acidic residues" evidence="1">
    <location>
        <begin position="96"/>
        <end position="105"/>
    </location>
</feature>
<sequence>MVGTTLREIRRSIERLASDDGEYNVVCARSGEQPVPVAGRRFATRPDAADAARATEQYRAALRRYDPQLPFYDPIVQQTRADIEGQTSDTPGHATTARERRRSADQTHAGTTDGPLIGFCHDVSGAVFEALSSRDHERVERAIMDTYLAAAEATTDRNALCLVLLETIAAELDRHLTATERTRLLRAAAANLSPVDPADDPVATSLAYLDSLSLIGAYGVTRESAAGTSESVWTVTLREYAIDSGERRFPTLPIGIDILRRTAPSTASLGVHEVTALGDGDWQFVVTTDERTSGGLVCTRAHAEDR</sequence>
<dbReference type="Proteomes" id="UP000199320">
    <property type="component" value="Unassembled WGS sequence"/>
</dbReference>
<dbReference type="RefSeq" id="WP_092933503.1">
    <property type="nucleotide sequence ID" value="NZ_FMZP01000012.1"/>
</dbReference>
<dbReference type="Pfam" id="PF24422">
    <property type="entry name" value="DUF7552"/>
    <property type="match status" value="1"/>
</dbReference>
<feature type="compositionally biased region" description="Polar residues" evidence="1">
    <location>
        <begin position="81"/>
        <end position="90"/>
    </location>
</feature>
<feature type="domain" description="DUF7552" evidence="3">
    <location>
        <begin position="5"/>
        <end position="79"/>
    </location>
</feature>
<evidence type="ECO:0000313" key="7">
    <source>
        <dbReference type="Proteomes" id="UP000324021"/>
    </source>
</evidence>
<evidence type="ECO:0000259" key="2">
    <source>
        <dbReference type="Pfam" id="PF24420"/>
    </source>
</evidence>
<evidence type="ECO:0000256" key="1">
    <source>
        <dbReference type="SAM" id="MobiDB-lite"/>
    </source>
</evidence>
<reference evidence="6 7" key="2">
    <citation type="submission" date="2016-10" db="EMBL/GenBank/DDBJ databases">
        <authorList>
            <person name="Varghese N."/>
            <person name="Submissions S."/>
        </authorList>
    </citation>
    <scope>NUCLEOTIDE SEQUENCE [LARGE SCALE GENOMIC DNA]</scope>
    <source>
        <strain evidence="4 7">CDM_1</strain>
        <strain evidence="6">CDM_6</strain>
    </source>
</reference>
<evidence type="ECO:0000313" key="4">
    <source>
        <dbReference type="EMBL" id="SDD09029.1"/>
    </source>
</evidence>
<evidence type="ECO:0000313" key="6">
    <source>
        <dbReference type="Proteomes" id="UP000199320"/>
    </source>
</evidence>
<protein>
    <submittedName>
        <fullName evidence="5">Uncharacterized protein</fullName>
    </submittedName>
</protein>
<dbReference type="EMBL" id="FOIC01000012">
    <property type="protein sequence ID" value="SET77481.1"/>
    <property type="molecule type" value="Genomic_DNA"/>
</dbReference>
<dbReference type="InterPro" id="IPR055973">
    <property type="entry name" value="DUF7551"/>
</dbReference>
<dbReference type="Pfam" id="PF24420">
    <property type="entry name" value="DUF7551"/>
    <property type="match status" value="1"/>
</dbReference>
<proteinExistence type="predicted"/>
<dbReference type="Proteomes" id="UP000324021">
    <property type="component" value="Unassembled WGS sequence"/>
</dbReference>
<accession>A0A1I0H444</accession>